<sequence length="67" mass="7016">MVAPECVVPWPLGVYKVQGVSACGPSTLCRCVPRCLLPYVFDSAGSAGVIFGLTRVVVKAFLCSAIL</sequence>
<gene>
    <name evidence="1" type="ORF">Taro_029385</name>
</gene>
<accession>A0A843VIU2</accession>
<comment type="caution">
    <text evidence="1">The sequence shown here is derived from an EMBL/GenBank/DDBJ whole genome shotgun (WGS) entry which is preliminary data.</text>
</comment>
<name>A0A843VIU2_COLES</name>
<reference evidence="1" key="1">
    <citation type="submission" date="2017-07" db="EMBL/GenBank/DDBJ databases">
        <title>Taro Niue Genome Assembly and Annotation.</title>
        <authorList>
            <person name="Atibalentja N."/>
            <person name="Keating K."/>
            <person name="Fields C.J."/>
        </authorList>
    </citation>
    <scope>NUCLEOTIDE SEQUENCE</scope>
    <source>
        <strain evidence="1">Niue_2</strain>
        <tissue evidence="1">Leaf</tissue>
    </source>
</reference>
<evidence type="ECO:0000313" key="2">
    <source>
        <dbReference type="Proteomes" id="UP000652761"/>
    </source>
</evidence>
<keyword evidence="2" id="KW-1185">Reference proteome</keyword>
<dbReference type="Proteomes" id="UP000652761">
    <property type="component" value="Unassembled WGS sequence"/>
</dbReference>
<dbReference type="EMBL" id="NMUH01001948">
    <property type="protein sequence ID" value="MQL96701.1"/>
    <property type="molecule type" value="Genomic_DNA"/>
</dbReference>
<evidence type="ECO:0000313" key="1">
    <source>
        <dbReference type="EMBL" id="MQL96701.1"/>
    </source>
</evidence>
<proteinExistence type="predicted"/>
<protein>
    <submittedName>
        <fullName evidence="1">Uncharacterized protein</fullName>
    </submittedName>
</protein>
<dbReference type="AlphaFoldDB" id="A0A843VIU2"/>
<organism evidence="1 2">
    <name type="scientific">Colocasia esculenta</name>
    <name type="common">Wild taro</name>
    <name type="synonym">Arum esculentum</name>
    <dbReference type="NCBI Taxonomy" id="4460"/>
    <lineage>
        <taxon>Eukaryota</taxon>
        <taxon>Viridiplantae</taxon>
        <taxon>Streptophyta</taxon>
        <taxon>Embryophyta</taxon>
        <taxon>Tracheophyta</taxon>
        <taxon>Spermatophyta</taxon>
        <taxon>Magnoliopsida</taxon>
        <taxon>Liliopsida</taxon>
        <taxon>Araceae</taxon>
        <taxon>Aroideae</taxon>
        <taxon>Colocasieae</taxon>
        <taxon>Colocasia</taxon>
    </lineage>
</organism>